<evidence type="ECO:0000313" key="2">
    <source>
        <dbReference type="Proteomes" id="UP000004691"/>
    </source>
</evidence>
<organism evidence="1 2">
    <name type="scientific">Saccharomonospora xinjiangensis XJ-54</name>
    <dbReference type="NCBI Taxonomy" id="882086"/>
    <lineage>
        <taxon>Bacteria</taxon>
        <taxon>Bacillati</taxon>
        <taxon>Actinomycetota</taxon>
        <taxon>Actinomycetes</taxon>
        <taxon>Pseudonocardiales</taxon>
        <taxon>Pseudonocardiaceae</taxon>
        <taxon>Saccharomonospora</taxon>
    </lineage>
</organism>
<dbReference type="PANTHER" id="PTHR31299">
    <property type="entry name" value="ESTERASE, PUTATIVE (AFU_ORTHOLOGUE AFUA_1G05850)-RELATED"/>
    <property type="match status" value="1"/>
</dbReference>
<dbReference type="CDD" id="cd14728">
    <property type="entry name" value="Ere-like"/>
    <property type="match status" value="1"/>
</dbReference>
<reference evidence="1 2" key="1">
    <citation type="submission" date="2012-01" db="EMBL/GenBank/DDBJ databases">
        <title>Improved High-Quality Draft sequence of Saccharomonospora xinjiangensis XJ-54.</title>
        <authorList>
            <consortium name="US DOE Joint Genome Institute"/>
            <person name="Lucas S."/>
            <person name="Han J."/>
            <person name="Lapidus A."/>
            <person name="Cheng J.-F."/>
            <person name="Goodwin L."/>
            <person name="Pitluck S."/>
            <person name="Peters L."/>
            <person name="Mikhailova N."/>
            <person name="Teshima H."/>
            <person name="Detter J.C."/>
            <person name="Han C."/>
            <person name="Tapia R."/>
            <person name="Land M."/>
            <person name="Hauser L."/>
            <person name="Kyrpides N."/>
            <person name="Ivanova N."/>
            <person name="Pagani I."/>
            <person name="Brambilla E.-M."/>
            <person name="Klenk H.-P."/>
            <person name="Woyke T."/>
        </authorList>
    </citation>
    <scope>NUCLEOTIDE SEQUENCE [LARGE SCALE GENOMIC DNA]</scope>
    <source>
        <strain evidence="1 2">XJ-54</strain>
    </source>
</reference>
<dbReference type="AlphaFoldDB" id="I0UWR1"/>
<dbReference type="eggNOG" id="COG2312">
    <property type="taxonomic scope" value="Bacteria"/>
</dbReference>
<gene>
    <name evidence="1" type="ORF">SacxiDRAFT_0025</name>
</gene>
<dbReference type="STRING" id="882086.SacxiDRAFT_0025"/>
<protein>
    <submittedName>
        <fullName evidence="1">Erythromycin esterase-like enzyme</fullName>
    </submittedName>
</protein>
<dbReference type="Pfam" id="PF05139">
    <property type="entry name" value="Erythro_esteras"/>
    <property type="match status" value="1"/>
</dbReference>
<dbReference type="InterPro" id="IPR052036">
    <property type="entry name" value="Hydrolase/PRTase-associated"/>
</dbReference>
<dbReference type="InterPro" id="IPR007815">
    <property type="entry name" value="Emycin_Estase"/>
</dbReference>
<sequence length="384" mass="41553">MTQDIRDLLPSSTGLLALGEPTHGEPAFGWIRNDVFARLIDHGFRSIALEIDRVGAFVVNDFVHDGLGNLDEAMSAFSHDFGNLAPIRQLVAWMRGYNAKRPREQRLTFHGFDGALETFSAPSPRPYLEQARDYLGLDLDIASLTGEDERWSRAEAVLDAAASPGATAEADRLRAIADDLFTSLHARAPELIATTSHARWVRVRTHLTAGIGLLRYHAQSARPGDQSTRVSRLAATRDALMAHNLLDIRGFEARRGATLVCAHNQHLQKGGSVITTPDLNLTWFGAGSIVNSLAPEPYTFVAGSLGRSETLGIADPEPGTYESLFHEHIGTWGFVPNPADAHARVRTGITPQQGYVPLDAATLDGADAVLHIHDSTAVRAPGAA</sequence>
<dbReference type="PANTHER" id="PTHR31299:SF0">
    <property type="entry name" value="ESTERASE, PUTATIVE (AFU_ORTHOLOGUE AFUA_1G05850)-RELATED"/>
    <property type="match status" value="1"/>
</dbReference>
<dbReference type="SUPFAM" id="SSF159501">
    <property type="entry name" value="EreA/ChaN-like"/>
    <property type="match status" value="1"/>
</dbReference>
<proteinExistence type="predicted"/>
<name>I0UWR1_9PSEU</name>
<evidence type="ECO:0000313" key="1">
    <source>
        <dbReference type="EMBL" id="EID52314.1"/>
    </source>
</evidence>
<dbReference type="Proteomes" id="UP000004691">
    <property type="component" value="Unassembled WGS sequence"/>
</dbReference>
<dbReference type="EMBL" id="JH636049">
    <property type="protein sequence ID" value="EID52314.1"/>
    <property type="molecule type" value="Genomic_DNA"/>
</dbReference>
<accession>I0UWR1</accession>
<dbReference type="GO" id="GO:0046677">
    <property type="term" value="P:response to antibiotic"/>
    <property type="evidence" value="ECO:0007669"/>
    <property type="project" value="InterPro"/>
</dbReference>
<dbReference type="HOGENOM" id="CLU_039169_0_0_11"/>
<dbReference type="RefSeq" id="WP_006236403.1">
    <property type="nucleotide sequence ID" value="NZ_JH636049.1"/>
</dbReference>
<dbReference type="Gene3D" id="3.30.1870.10">
    <property type="entry name" value="EreA-like, domain 2"/>
    <property type="match status" value="1"/>
</dbReference>
<keyword evidence="2" id="KW-1185">Reference proteome</keyword>
<dbReference type="OrthoDB" id="4329964at2"/>